<feature type="domain" description="DUF5641" evidence="1">
    <location>
        <begin position="45"/>
        <end position="98"/>
    </location>
</feature>
<feature type="non-terminal residue" evidence="2">
    <location>
        <position position="472"/>
    </location>
</feature>
<evidence type="ECO:0000313" key="3">
    <source>
        <dbReference type="Proteomes" id="UP000054721"/>
    </source>
</evidence>
<dbReference type="Pfam" id="PF18701">
    <property type="entry name" value="DUF5641"/>
    <property type="match status" value="1"/>
</dbReference>
<evidence type="ECO:0000313" key="2">
    <source>
        <dbReference type="EMBL" id="KRZ51157.1"/>
    </source>
</evidence>
<accession>A0A0V1KW14</accession>
<name>A0A0V1KW14_9BILA</name>
<organism evidence="2 3">
    <name type="scientific">Trichinella nativa</name>
    <dbReference type="NCBI Taxonomy" id="6335"/>
    <lineage>
        <taxon>Eukaryota</taxon>
        <taxon>Metazoa</taxon>
        <taxon>Ecdysozoa</taxon>
        <taxon>Nematoda</taxon>
        <taxon>Enoplea</taxon>
        <taxon>Dorylaimia</taxon>
        <taxon>Trichinellida</taxon>
        <taxon>Trichinellidae</taxon>
        <taxon>Trichinella</taxon>
    </lineage>
</organism>
<proteinExistence type="predicted"/>
<comment type="caution">
    <text evidence="2">The sequence shown here is derived from an EMBL/GenBank/DDBJ whole genome shotgun (WGS) entry which is preliminary data.</text>
</comment>
<sequence>LKRPSTLLKEDRVSQPLSPFQLLTDIDYVDLPATEDRDPDWRPSGTSILILEDNLPQTCCLIGVISQLFPGRDRVVRAAQILTSKGEVTRLVAKLVVLVPASVANGEEDSSSRGKIVDDKTRSPEQEFTASIAVNTFTSVSVLAISLAWFRILLKKEAGLGLLTATALLQLYYSRKYVYTLLSKWGYGGRDILGIISVVGHGTVDRPWLLFDMAVRISGFQAVSNDLDLFREQLQDGLTVKEQLNAVTLHLNKSQVWLCDTENAIGNGKNVSGLKNTVKLQLGKTVGDALVYMTGKLCATFTAKRGDTAIQRPWQSLQKPPETDSAEDVLITPRTFNFESWTEQSPWTENVQSKAIGFITSVLNCDGCTLFDLDIMFNGDLVSVDAKHEKVIKMRSTGERLAERHVHGATRGVSVCMDDRIYVLVEGGPYDDVVYLLDVQNGNVTAIQPPENSVYGLGMCSSVNVFAKDGQF</sequence>
<dbReference type="Proteomes" id="UP000054721">
    <property type="component" value="Unassembled WGS sequence"/>
</dbReference>
<dbReference type="EMBL" id="JYDW01000236">
    <property type="protein sequence ID" value="KRZ51157.1"/>
    <property type="molecule type" value="Genomic_DNA"/>
</dbReference>
<dbReference type="InterPro" id="IPR040676">
    <property type="entry name" value="DUF5641"/>
</dbReference>
<dbReference type="OrthoDB" id="8036689at2759"/>
<reference evidence="2 3" key="1">
    <citation type="submission" date="2015-05" db="EMBL/GenBank/DDBJ databases">
        <title>Evolution of Trichinella species and genotypes.</title>
        <authorList>
            <person name="Korhonen P.K."/>
            <person name="Edoardo P."/>
            <person name="Giuseppe L.R."/>
            <person name="Gasser R.B."/>
        </authorList>
    </citation>
    <scope>NUCLEOTIDE SEQUENCE [LARGE SCALE GENOMIC DNA]</scope>
    <source>
        <strain evidence="2">ISS10</strain>
    </source>
</reference>
<keyword evidence="3" id="KW-1185">Reference proteome</keyword>
<evidence type="ECO:0000259" key="1">
    <source>
        <dbReference type="Pfam" id="PF18701"/>
    </source>
</evidence>
<gene>
    <name evidence="2" type="ORF">T02_14083</name>
</gene>
<dbReference type="AlphaFoldDB" id="A0A0V1KW14"/>
<protein>
    <recommendedName>
        <fullName evidence="1">DUF5641 domain-containing protein</fullName>
    </recommendedName>
</protein>